<evidence type="ECO:0000313" key="2">
    <source>
        <dbReference type="Proteomes" id="UP001497522"/>
    </source>
</evidence>
<name>A0ABP1AH40_9BRYO</name>
<evidence type="ECO:0000313" key="1">
    <source>
        <dbReference type="EMBL" id="CAK9861793.1"/>
    </source>
</evidence>
<proteinExistence type="predicted"/>
<dbReference type="EMBL" id="OZ023713">
    <property type="protein sequence ID" value="CAK9861793.1"/>
    <property type="molecule type" value="Genomic_DNA"/>
</dbReference>
<protein>
    <submittedName>
        <fullName evidence="1">Uncharacterized protein</fullName>
    </submittedName>
</protein>
<dbReference type="Proteomes" id="UP001497522">
    <property type="component" value="Chromosome 12"/>
</dbReference>
<sequence length="96" mass="11156">MVKSFEQLWIITTVYCQFPVPRVDRWIGYFIRIMRSPRHVMCSELWAYPRVQEPVRSAVPRPFPIHVVLVPLGMVPATAFPVRFAEVCWSLAAVIV</sequence>
<gene>
    <name evidence="1" type="ORF">CSSPJE1EN2_LOCUS4788</name>
</gene>
<accession>A0ABP1AH40</accession>
<organism evidence="1 2">
    <name type="scientific">Sphagnum jensenii</name>
    <dbReference type="NCBI Taxonomy" id="128206"/>
    <lineage>
        <taxon>Eukaryota</taxon>
        <taxon>Viridiplantae</taxon>
        <taxon>Streptophyta</taxon>
        <taxon>Embryophyta</taxon>
        <taxon>Bryophyta</taxon>
        <taxon>Sphagnophytina</taxon>
        <taxon>Sphagnopsida</taxon>
        <taxon>Sphagnales</taxon>
        <taxon>Sphagnaceae</taxon>
        <taxon>Sphagnum</taxon>
    </lineage>
</organism>
<reference evidence="1" key="1">
    <citation type="submission" date="2024-03" db="EMBL/GenBank/DDBJ databases">
        <authorList>
            <consortium name="ELIXIR-Norway"/>
            <consortium name="Elixir Norway"/>
        </authorList>
    </citation>
    <scope>NUCLEOTIDE SEQUENCE</scope>
</reference>
<keyword evidence="2" id="KW-1185">Reference proteome</keyword>